<reference evidence="7 8" key="1">
    <citation type="submission" date="2017-09" db="EMBL/GenBank/DDBJ databases">
        <authorList>
            <consortium name="International Durum Wheat Genome Sequencing Consortium (IDWGSC)"/>
            <person name="Milanesi L."/>
        </authorList>
    </citation>
    <scope>NUCLEOTIDE SEQUENCE [LARGE SCALE GENOMIC DNA]</scope>
    <source>
        <strain evidence="8">cv. Svevo</strain>
    </source>
</reference>
<dbReference type="AlphaFoldDB" id="A0A9R1P801"/>
<dbReference type="EMBL" id="LT934113">
    <property type="protein sequence ID" value="VAH38515.1"/>
    <property type="molecule type" value="Genomic_DNA"/>
</dbReference>
<feature type="domain" description="Disease resistance N-terminal" evidence="6">
    <location>
        <begin position="39"/>
        <end position="106"/>
    </location>
</feature>
<organism evidence="7 8">
    <name type="scientific">Triticum turgidum subsp. durum</name>
    <name type="common">Durum wheat</name>
    <name type="synonym">Triticum durum</name>
    <dbReference type="NCBI Taxonomy" id="4567"/>
    <lineage>
        <taxon>Eukaryota</taxon>
        <taxon>Viridiplantae</taxon>
        <taxon>Streptophyta</taxon>
        <taxon>Embryophyta</taxon>
        <taxon>Tracheophyta</taxon>
        <taxon>Spermatophyta</taxon>
        <taxon>Magnoliopsida</taxon>
        <taxon>Liliopsida</taxon>
        <taxon>Poales</taxon>
        <taxon>Poaceae</taxon>
        <taxon>BOP clade</taxon>
        <taxon>Pooideae</taxon>
        <taxon>Triticodae</taxon>
        <taxon>Triticeae</taxon>
        <taxon>Triticinae</taxon>
        <taxon>Triticum</taxon>
    </lineage>
</organism>
<dbReference type="Gramene" id="TRITD2Av1G283190.2">
    <property type="protein sequence ID" value="TRITD2Av1G283190.2"/>
    <property type="gene ID" value="TRITD2Av1G283190"/>
</dbReference>
<gene>
    <name evidence="7" type="ORF">TRITD_2Av1G283190</name>
</gene>
<protein>
    <recommendedName>
        <fullName evidence="6">Disease resistance N-terminal domain-containing protein</fullName>
    </recommendedName>
</protein>
<keyword evidence="2" id="KW-0433">Leucine-rich repeat</keyword>
<keyword evidence="4" id="KW-0547">Nucleotide-binding</keyword>
<dbReference type="InterPro" id="IPR041118">
    <property type="entry name" value="Rx_N"/>
</dbReference>
<evidence type="ECO:0000256" key="2">
    <source>
        <dbReference type="ARBA" id="ARBA00022614"/>
    </source>
</evidence>
<keyword evidence="3" id="KW-0677">Repeat</keyword>
<evidence type="ECO:0000256" key="4">
    <source>
        <dbReference type="ARBA" id="ARBA00022741"/>
    </source>
</evidence>
<keyword evidence="8" id="KW-1185">Reference proteome</keyword>
<evidence type="ECO:0000256" key="5">
    <source>
        <dbReference type="ARBA" id="ARBA00022821"/>
    </source>
</evidence>
<evidence type="ECO:0000313" key="7">
    <source>
        <dbReference type="EMBL" id="VAH38515.1"/>
    </source>
</evidence>
<sequence>MVEPLTVAAGIGWGMKAAGWVASPIISELFKKASPYLGFDASKKLKELETKILLLEQVMEMVDESRHRGRLQQLFEDLKSAFYEAEEILDDVEYHRLKKQIKDNKMKPDSDVSLRKRDWVKKKLQSAVPSFPLKDQEEWYGKN</sequence>
<evidence type="ECO:0000256" key="1">
    <source>
        <dbReference type="ARBA" id="ARBA00008894"/>
    </source>
</evidence>
<comment type="similarity">
    <text evidence="1">Belongs to the disease resistance NB-LRR family.</text>
</comment>
<dbReference type="GO" id="GO:0000166">
    <property type="term" value="F:nucleotide binding"/>
    <property type="evidence" value="ECO:0007669"/>
    <property type="project" value="UniProtKB-KW"/>
</dbReference>
<evidence type="ECO:0000313" key="8">
    <source>
        <dbReference type="Proteomes" id="UP000324705"/>
    </source>
</evidence>
<evidence type="ECO:0000256" key="3">
    <source>
        <dbReference type="ARBA" id="ARBA00022737"/>
    </source>
</evidence>
<dbReference type="Pfam" id="PF18052">
    <property type="entry name" value="Rx_N"/>
    <property type="match status" value="1"/>
</dbReference>
<dbReference type="Proteomes" id="UP000324705">
    <property type="component" value="Chromosome 2A"/>
</dbReference>
<dbReference type="GO" id="GO:0006952">
    <property type="term" value="P:defense response"/>
    <property type="evidence" value="ECO:0007669"/>
    <property type="project" value="UniProtKB-KW"/>
</dbReference>
<keyword evidence="5" id="KW-0611">Plant defense</keyword>
<proteinExistence type="inferred from homology"/>
<name>A0A9R1P801_TRITD</name>
<evidence type="ECO:0000259" key="6">
    <source>
        <dbReference type="Pfam" id="PF18052"/>
    </source>
</evidence>
<accession>A0A9R1P801</accession>